<proteinExistence type="predicted"/>
<keyword evidence="2" id="KW-1185">Reference proteome</keyword>
<comment type="caution">
    <text evidence="1">The sequence shown here is derived from an EMBL/GenBank/DDBJ whole genome shotgun (WGS) entry which is preliminary data.</text>
</comment>
<sequence>MDCDKFYESGMELASTGGCRLWSVTAGRCMMFKPSKSGRKKQTWL</sequence>
<accession>A0AAD6RHV1</accession>
<organism evidence="1 2">
    <name type="scientific">Populus alba x Populus x berolinensis</name>
    <dbReference type="NCBI Taxonomy" id="444605"/>
    <lineage>
        <taxon>Eukaryota</taxon>
        <taxon>Viridiplantae</taxon>
        <taxon>Streptophyta</taxon>
        <taxon>Embryophyta</taxon>
        <taxon>Tracheophyta</taxon>
        <taxon>Spermatophyta</taxon>
        <taxon>Magnoliopsida</taxon>
        <taxon>eudicotyledons</taxon>
        <taxon>Gunneridae</taxon>
        <taxon>Pentapetalae</taxon>
        <taxon>rosids</taxon>
        <taxon>fabids</taxon>
        <taxon>Malpighiales</taxon>
        <taxon>Salicaceae</taxon>
        <taxon>Saliceae</taxon>
        <taxon>Populus</taxon>
    </lineage>
</organism>
<evidence type="ECO:0000313" key="1">
    <source>
        <dbReference type="EMBL" id="KAJ7009016.1"/>
    </source>
</evidence>
<reference evidence="1" key="1">
    <citation type="journal article" date="2023" name="Mol. Ecol. Resour.">
        <title>Chromosome-level genome assembly of a triploid poplar Populus alba 'Berolinensis'.</title>
        <authorList>
            <person name="Chen S."/>
            <person name="Yu Y."/>
            <person name="Wang X."/>
            <person name="Wang S."/>
            <person name="Zhang T."/>
            <person name="Zhou Y."/>
            <person name="He R."/>
            <person name="Meng N."/>
            <person name="Wang Y."/>
            <person name="Liu W."/>
            <person name="Liu Z."/>
            <person name="Liu J."/>
            <person name="Guo Q."/>
            <person name="Huang H."/>
            <person name="Sederoff R.R."/>
            <person name="Wang G."/>
            <person name="Qu G."/>
            <person name="Chen S."/>
        </authorList>
    </citation>
    <scope>NUCLEOTIDE SEQUENCE</scope>
    <source>
        <strain evidence="1">SC-2020</strain>
    </source>
</reference>
<name>A0AAD6RHV1_9ROSI</name>
<evidence type="ECO:0000313" key="2">
    <source>
        <dbReference type="Proteomes" id="UP001164929"/>
    </source>
</evidence>
<dbReference type="EMBL" id="JAQIZT010000002">
    <property type="protein sequence ID" value="KAJ7009016.1"/>
    <property type="molecule type" value="Genomic_DNA"/>
</dbReference>
<gene>
    <name evidence="1" type="ORF">NC653_007612</name>
</gene>
<protein>
    <submittedName>
        <fullName evidence="1">Uncharacterized protein</fullName>
    </submittedName>
</protein>
<dbReference type="Proteomes" id="UP001164929">
    <property type="component" value="Chromosome 2"/>
</dbReference>
<dbReference type="AlphaFoldDB" id="A0AAD6RHV1"/>